<name>F4IQ78_ARATH</name>
<reference evidence="6" key="2">
    <citation type="journal article" date="2017" name="Plant J.">
        <title>Araport11: a complete reannotation of the Arabidopsis thaliana reference genome.</title>
        <authorList>
            <person name="Cheng C.Y."/>
            <person name="Krishnakumar V."/>
            <person name="Chan A.P."/>
            <person name="Thibaud-Nissen F."/>
            <person name="Schobel S."/>
            <person name="Town C.D."/>
        </authorList>
    </citation>
    <scope>GENOME REANNOTATION</scope>
    <source>
        <strain evidence="6">cv. Columbia</strain>
    </source>
</reference>
<evidence type="ECO:0007829" key="9">
    <source>
        <dbReference type="ProteomicsDB" id="F4IQ78"/>
    </source>
</evidence>
<dbReference type="RefSeq" id="NP_001189739.1">
    <property type="nucleotide sequence ID" value="NM_001202810.1"/>
</dbReference>
<sequence>MGTETVVHDQARWAMAAMERRLAVAKAQLLQQQQQKNEKDKKGTSDVDVSMKESHQADSLPTPSKTSIKKVDPKDDDSVAYTKLSHPVDENLLATNVKFSSAKGTIVDKSRSSASGSKKASQKDSKRSKSRMSMKRLKKSGALHIPKDLQKFDLFKPMHGMWESYMMKLIKVTGKIQLSLTLLSADLHGAFMFVAECKIASFTGVQGIMVRETSETFGIITRDDKFRVVPKKLSVFIIQLDCWKITLHGDKFISRDNIVQR</sequence>
<dbReference type="SMART" id="SM00538">
    <property type="entry name" value="POP4"/>
    <property type="match status" value="1"/>
</dbReference>
<proteinExistence type="evidence at protein level"/>
<keyword evidence="8 9" id="KW-1267">Proteomics identification</keyword>
<dbReference type="PANTHER" id="PTHR13348">
    <property type="entry name" value="RIBONUCLEASE P SUBUNIT P29"/>
    <property type="match status" value="1"/>
</dbReference>
<organism evidence="5 6">
    <name type="scientific">Arabidopsis thaliana</name>
    <name type="common">Mouse-ear cress</name>
    <dbReference type="NCBI Taxonomy" id="3702"/>
    <lineage>
        <taxon>Eukaryota</taxon>
        <taxon>Viridiplantae</taxon>
        <taxon>Streptophyta</taxon>
        <taxon>Embryophyta</taxon>
        <taxon>Tracheophyta</taxon>
        <taxon>Spermatophyta</taxon>
        <taxon>Magnoliopsida</taxon>
        <taxon>eudicotyledons</taxon>
        <taxon>Gunneridae</taxon>
        <taxon>Pentapetalae</taxon>
        <taxon>rosids</taxon>
        <taxon>malvids</taxon>
        <taxon>Brassicales</taxon>
        <taxon>Brassicaceae</taxon>
        <taxon>Camelineae</taxon>
        <taxon>Arabidopsis</taxon>
    </lineage>
</organism>
<dbReference type="GO" id="GO:0033204">
    <property type="term" value="F:ribonuclease P RNA binding"/>
    <property type="evidence" value="ECO:0007669"/>
    <property type="project" value="InterPro"/>
</dbReference>
<evidence type="ECO:0000313" key="6">
    <source>
        <dbReference type="Proteomes" id="UP000006548"/>
    </source>
</evidence>
<dbReference type="InterPro" id="IPR023534">
    <property type="entry name" value="Rof/RNase_P-like"/>
</dbReference>
<feature type="compositionally biased region" description="Basic and acidic residues" evidence="3">
    <location>
        <begin position="36"/>
        <end position="56"/>
    </location>
</feature>
<dbReference type="GO" id="GO:0001682">
    <property type="term" value="P:tRNA 5'-leader removal"/>
    <property type="evidence" value="ECO:0007669"/>
    <property type="project" value="InterPro"/>
</dbReference>
<dbReference type="SMR" id="F4IQ78"/>
<keyword evidence="6" id="KW-1185">Reference proteome</keyword>
<feature type="compositionally biased region" description="Basic residues" evidence="3">
    <location>
        <begin position="128"/>
        <end position="138"/>
    </location>
</feature>
<dbReference type="OrthoDB" id="124041at2759"/>
<evidence type="ECO:0007829" key="8">
    <source>
        <dbReference type="PeptideAtlas" id="F4IQ78"/>
    </source>
</evidence>
<feature type="compositionally biased region" description="Polar residues" evidence="3">
    <location>
        <begin position="57"/>
        <end position="66"/>
    </location>
</feature>
<dbReference type="FunFam" id="2.30.30.210:FF:000002">
    <property type="entry name" value="Ribonuclease P protein subunit p29"/>
    <property type="match status" value="1"/>
</dbReference>
<dbReference type="GeneID" id="818920"/>
<evidence type="ECO:0000256" key="2">
    <source>
        <dbReference type="ARBA" id="ARBA00006181"/>
    </source>
</evidence>
<evidence type="ECO:0000256" key="1">
    <source>
        <dbReference type="ARBA" id="ARBA00004123"/>
    </source>
</evidence>
<gene>
    <name evidence="5 7" type="primary">POP4</name>
    <name evidence="5" type="synonym">similar to yeast POP4</name>
    <name evidence="4 5" type="ordered locus">At2g43190</name>
    <name evidence="5" type="ORF">F14B2.13</name>
</gene>
<dbReference type="AlphaFoldDB" id="F4IQ78"/>
<reference evidence="5 6" key="1">
    <citation type="journal article" date="1999" name="Nature">
        <title>Sequence and analysis of chromosome 2 of the plant Arabidopsis thaliana.</title>
        <authorList>
            <person name="Lin X."/>
            <person name="Kaul S."/>
            <person name="Rounsley S."/>
            <person name="Shea T.P."/>
            <person name="Benito M.I."/>
            <person name="Town C.D."/>
            <person name="Fujii C.Y."/>
            <person name="Mason T."/>
            <person name="Bowman C.L."/>
            <person name="Barnstead M."/>
            <person name="Feldblyum T.V."/>
            <person name="Buell C.R."/>
            <person name="Ketchum K.A."/>
            <person name="Lee J."/>
            <person name="Ronning C.M."/>
            <person name="Koo H.L."/>
            <person name="Moffat K.S."/>
            <person name="Cronin L.A."/>
            <person name="Shen M."/>
            <person name="Pai G."/>
            <person name="Van Aken S."/>
            <person name="Umayam L."/>
            <person name="Tallon L.J."/>
            <person name="Gill J.E."/>
            <person name="Adams M.D."/>
            <person name="Carrera A.J."/>
            <person name="Creasy T.H."/>
            <person name="Goodman H.M."/>
            <person name="Somerville C.R."/>
            <person name="Copenhaver G.P."/>
            <person name="Preuss D."/>
            <person name="Nierman W.C."/>
            <person name="White O."/>
            <person name="Eisen J.A."/>
            <person name="Salzberg S.L."/>
            <person name="Fraser C.M."/>
            <person name="Venter J.C."/>
        </authorList>
    </citation>
    <scope>NUCLEOTIDE SEQUENCE [LARGE SCALE GENOMIC DNA]</scope>
    <source>
        <strain evidence="6">cv. Columbia</strain>
    </source>
</reference>
<dbReference type="EMBL" id="CP002685">
    <property type="protein sequence ID" value="AEC10227.1"/>
    <property type="molecule type" value="Genomic_DNA"/>
</dbReference>
<dbReference type="Pfam" id="PF01868">
    <property type="entry name" value="RNase_P-MRP_p29"/>
    <property type="match status" value="1"/>
</dbReference>
<evidence type="ECO:0000313" key="7">
    <source>
        <dbReference type="TAIR" id="AT2G43190"/>
    </source>
</evidence>
<evidence type="ECO:0000256" key="3">
    <source>
        <dbReference type="SAM" id="MobiDB-lite"/>
    </source>
</evidence>
<comment type="subcellular location">
    <subcellularLocation>
        <location evidence="1">Nucleus</location>
    </subcellularLocation>
</comment>
<dbReference type="PANTHER" id="PTHR13348:SF0">
    <property type="entry name" value="RIBONUCLEASE P PROTEIN SUBUNIT P29"/>
    <property type="match status" value="1"/>
</dbReference>
<dbReference type="InterPro" id="IPR016848">
    <property type="entry name" value="RNase_P/MRP_Rpp29-subunit"/>
</dbReference>
<dbReference type="Gene3D" id="2.30.30.210">
    <property type="entry name" value="Ribonuclease P/MRP, subunit p29"/>
    <property type="match status" value="1"/>
</dbReference>
<comment type="similarity">
    <text evidence="2">Belongs to the eukaryotic/archaeal RNase P protein component 1 family.</text>
</comment>
<dbReference type="GO" id="GO:0005730">
    <property type="term" value="C:nucleolus"/>
    <property type="evidence" value="ECO:0007669"/>
    <property type="project" value="UniProtKB-SubCell"/>
</dbReference>
<dbReference type="InterPro" id="IPR036980">
    <property type="entry name" value="RNase_P/MRP_Rpp29_sf"/>
</dbReference>
<dbReference type="Araport" id="AT2G43190"/>
<dbReference type="ExpressionAtlas" id="F4IQ78">
    <property type="expression patterns" value="baseline and differential"/>
</dbReference>
<evidence type="ECO:0000313" key="4">
    <source>
        <dbReference type="Araport" id="AT2G43190"/>
    </source>
</evidence>
<dbReference type="InterPro" id="IPR002730">
    <property type="entry name" value="Rpp29/RNP1"/>
</dbReference>
<feature type="region of interest" description="Disordered" evidence="3">
    <location>
        <begin position="108"/>
        <end position="138"/>
    </location>
</feature>
<dbReference type="TAIR" id="AT2G43190">
    <property type="gene designation" value="POP4"/>
</dbReference>
<protein>
    <submittedName>
        <fullName evidence="5">Ribonuclease P family protein</fullName>
    </submittedName>
</protein>
<feature type="region of interest" description="Disordered" evidence="3">
    <location>
        <begin position="29"/>
        <end position="74"/>
    </location>
</feature>
<accession>F4IQ78</accession>
<dbReference type="GO" id="GO:0030677">
    <property type="term" value="C:ribonuclease P complex"/>
    <property type="evidence" value="ECO:0007669"/>
    <property type="project" value="UniProtKB-UniRule"/>
</dbReference>
<dbReference type="ProteomicsDB" id="195440"/>
<dbReference type="SUPFAM" id="SSF101744">
    <property type="entry name" value="Rof/RNase P subunit-like"/>
    <property type="match status" value="1"/>
</dbReference>
<evidence type="ECO:0000313" key="5">
    <source>
        <dbReference type="EMBL" id="AEC10227.1"/>
    </source>
</evidence>
<dbReference type="Proteomes" id="UP000006548">
    <property type="component" value="Chromosome 2"/>
</dbReference>
<dbReference type="GO" id="GO:0000172">
    <property type="term" value="C:ribonuclease MRP complex"/>
    <property type="evidence" value="ECO:0007669"/>
    <property type="project" value="InterPro"/>
</dbReference>